<keyword evidence="2" id="KW-1185">Reference proteome</keyword>
<evidence type="ECO:0000313" key="2">
    <source>
        <dbReference type="Proteomes" id="UP000315295"/>
    </source>
</evidence>
<comment type="caution">
    <text evidence="1">The sequence shown here is derived from an EMBL/GenBank/DDBJ whole genome shotgun (WGS) entry which is preliminary data.</text>
</comment>
<dbReference type="AlphaFoldDB" id="A0A540KJU3"/>
<dbReference type="Proteomes" id="UP000315295">
    <property type="component" value="Unassembled WGS sequence"/>
</dbReference>
<organism evidence="1 2">
    <name type="scientific">Malus baccata</name>
    <name type="common">Siberian crab apple</name>
    <name type="synonym">Pyrus baccata</name>
    <dbReference type="NCBI Taxonomy" id="106549"/>
    <lineage>
        <taxon>Eukaryota</taxon>
        <taxon>Viridiplantae</taxon>
        <taxon>Streptophyta</taxon>
        <taxon>Embryophyta</taxon>
        <taxon>Tracheophyta</taxon>
        <taxon>Spermatophyta</taxon>
        <taxon>Magnoliopsida</taxon>
        <taxon>eudicotyledons</taxon>
        <taxon>Gunneridae</taxon>
        <taxon>Pentapetalae</taxon>
        <taxon>rosids</taxon>
        <taxon>fabids</taxon>
        <taxon>Rosales</taxon>
        <taxon>Rosaceae</taxon>
        <taxon>Amygdaloideae</taxon>
        <taxon>Maleae</taxon>
        <taxon>Malus</taxon>
    </lineage>
</organism>
<evidence type="ECO:0000313" key="1">
    <source>
        <dbReference type="EMBL" id="TQD74493.1"/>
    </source>
</evidence>
<reference evidence="1 2" key="1">
    <citation type="journal article" date="2019" name="G3 (Bethesda)">
        <title>Sequencing of a Wild Apple (Malus baccata) Genome Unravels the Differences Between Cultivated and Wild Apple Species Regarding Disease Resistance and Cold Tolerance.</title>
        <authorList>
            <person name="Chen X."/>
        </authorList>
    </citation>
    <scope>NUCLEOTIDE SEQUENCE [LARGE SCALE GENOMIC DNA]</scope>
    <source>
        <strain evidence="2">cv. Shandingzi</strain>
        <tissue evidence="1">Leaves</tissue>
    </source>
</reference>
<sequence>MSKSTQDNFAQPSPAVTPLGPILLIAAKASPRILPLSLSCSGIQISIFPTQYPQPNQTSVSIFF</sequence>
<dbReference type="EMBL" id="VIEB01001180">
    <property type="protein sequence ID" value="TQD74493.1"/>
    <property type="molecule type" value="Genomic_DNA"/>
</dbReference>
<proteinExistence type="predicted"/>
<name>A0A540KJU3_MALBA</name>
<accession>A0A540KJU3</accession>
<protein>
    <submittedName>
        <fullName evidence="1">Uncharacterized protein</fullName>
    </submittedName>
</protein>
<gene>
    <name evidence="1" type="ORF">C1H46_039975</name>
</gene>